<evidence type="ECO:0000256" key="11">
    <source>
        <dbReference type="ARBA" id="ARBA00023157"/>
    </source>
</evidence>
<evidence type="ECO:0000256" key="5">
    <source>
        <dbReference type="ARBA" id="ARBA00022723"/>
    </source>
</evidence>
<name>A0A3S5FGX2_9PLAT</name>
<organism evidence="15 16">
    <name type="scientific">Protopolystoma xenopodis</name>
    <dbReference type="NCBI Taxonomy" id="117903"/>
    <lineage>
        <taxon>Eukaryota</taxon>
        <taxon>Metazoa</taxon>
        <taxon>Spiralia</taxon>
        <taxon>Lophotrochozoa</taxon>
        <taxon>Platyhelminthes</taxon>
        <taxon>Monogenea</taxon>
        <taxon>Polyopisthocotylea</taxon>
        <taxon>Polystomatidea</taxon>
        <taxon>Polystomatidae</taxon>
        <taxon>Protopolystoma</taxon>
    </lineage>
</organism>
<dbReference type="PRINTS" id="PR00176">
    <property type="entry name" value="NANEUSMPORT"/>
</dbReference>
<dbReference type="GO" id="GO:0008504">
    <property type="term" value="F:monoamine transmembrane transporter activity"/>
    <property type="evidence" value="ECO:0007669"/>
    <property type="project" value="UniProtKB-ARBA"/>
</dbReference>
<evidence type="ECO:0000313" key="16">
    <source>
        <dbReference type="Proteomes" id="UP000784294"/>
    </source>
</evidence>
<dbReference type="GO" id="GO:0015378">
    <property type="term" value="F:sodium:chloride symporter activity"/>
    <property type="evidence" value="ECO:0007669"/>
    <property type="project" value="UniProtKB-ARBA"/>
</dbReference>
<evidence type="ECO:0000256" key="10">
    <source>
        <dbReference type="ARBA" id="ARBA00023136"/>
    </source>
</evidence>
<evidence type="ECO:0000256" key="14">
    <source>
        <dbReference type="SAM" id="Phobius"/>
    </source>
</evidence>
<dbReference type="GO" id="GO:0006865">
    <property type="term" value="P:amino acid transport"/>
    <property type="evidence" value="ECO:0007669"/>
    <property type="project" value="TreeGrafter"/>
</dbReference>
<feature type="transmembrane region" description="Helical" evidence="14">
    <location>
        <begin position="83"/>
        <end position="100"/>
    </location>
</feature>
<dbReference type="GO" id="GO:0005886">
    <property type="term" value="C:plasma membrane"/>
    <property type="evidence" value="ECO:0007669"/>
    <property type="project" value="UniProtKB-SubCell"/>
</dbReference>
<feature type="binding site" evidence="13">
    <location>
        <position position="122"/>
    </location>
    <ligand>
        <name>Na(+)</name>
        <dbReference type="ChEBI" id="CHEBI:29101"/>
        <label>1</label>
    </ligand>
</feature>
<gene>
    <name evidence="15" type="ORF">PXEA_LOCUS34325</name>
</gene>
<dbReference type="OrthoDB" id="6581954at2759"/>
<evidence type="ECO:0000256" key="4">
    <source>
        <dbReference type="ARBA" id="ARBA00022692"/>
    </source>
</evidence>
<dbReference type="PANTHER" id="PTHR11616:SF320">
    <property type="entry name" value="SODIUM-DEPENDENT NORADRENALINE TRANSPORTER"/>
    <property type="match status" value="1"/>
</dbReference>
<keyword evidence="5 13" id="KW-0479">Metal-binding</keyword>
<dbReference type="Proteomes" id="UP000784294">
    <property type="component" value="Unassembled WGS sequence"/>
</dbReference>
<keyword evidence="10 14" id="KW-0472">Membrane</keyword>
<dbReference type="SUPFAM" id="SSF161070">
    <property type="entry name" value="SNF-like"/>
    <property type="match status" value="1"/>
</dbReference>
<keyword evidence="7" id="KW-0769">Symport</keyword>
<sequence length="139" mass="15119">MSPPRDSLEFPTRNNNLLGNSSAGHAGSLLKTTKVYSKRLSMHSLDAMITSLINCATSFLAGFVVFSVLGHMCFKLNTSMDKVAVVGPGLVFVVYAEAISTLNGSTFWAIIFMLMLLTLGLDSTVRSRRPDRLSWRAAS</sequence>
<proteinExistence type="predicted"/>
<accession>A0A3S5FGX2</accession>
<keyword evidence="16" id="KW-1185">Reference proteome</keyword>
<comment type="caution">
    <text evidence="15">The sequence shown here is derived from an EMBL/GenBank/DDBJ whole genome shotgun (WGS) entry which is preliminary data.</text>
</comment>
<evidence type="ECO:0000256" key="6">
    <source>
        <dbReference type="ARBA" id="ARBA00022775"/>
    </source>
</evidence>
<evidence type="ECO:0000256" key="8">
    <source>
        <dbReference type="ARBA" id="ARBA00022989"/>
    </source>
</evidence>
<dbReference type="GO" id="GO:0006836">
    <property type="term" value="P:neurotransmitter transport"/>
    <property type="evidence" value="ECO:0007669"/>
    <property type="project" value="UniProtKB-KW"/>
</dbReference>
<dbReference type="GO" id="GO:0090493">
    <property type="term" value="P:catecholamine uptake"/>
    <property type="evidence" value="ECO:0007669"/>
    <property type="project" value="UniProtKB-ARBA"/>
</dbReference>
<evidence type="ECO:0000256" key="7">
    <source>
        <dbReference type="ARBA" id="ARBA00022847"/>
    </source>
</evidence>
<dbReference type="InterPro" id="IPR037272">
    <property type="entry name" value="SNS_sf"/>
</dbReference>
<protein>
    <submittedName>
        <fullName evidence="15">Uncharacterized protein</fullName>
    </submittedName>
</protein>
<keyword evidence="3" id="KW-1003">Cell membrane</keyword>
<evidence type="ECO:0000256" key="1">
    <source>
        <dbReference type="ARBA" id="ARBA00004651"/>
    </source>
</evidence>
<dbReference type="InterPro" id="IPR000175">
    <property type="entry name" value="Na/ntran_symport"/>
</dbReference>
<keyword evidence="8 14" id="KW-1133">Transmembrane helix</keyword>
<keyword evidence="12" id="KW-0325">Glycoprotein</keyword>
<evidence type="ECO:0000256" key="9">
    <source>
        <dbReference type="ARBA" id="ARBA00023053"/>
    </source>
</evidence>
<dbReference type="AlphaFoldDB" id="A0A3S5FGX2"/>
<feature type="binding site" evidence="13">
    <location>
        <position position="119"/>
    </location>
    <ligand>
        <name>Na(+)</name>
        <dbReference type="ChEBI" id="CHEBI:29101"/>
        <label>1</label>
    </ligand>
</feature>
<comment type="subcellular location">
    <subcellularLocation>
        <location evidence="1">Cell membrane</location>
        <topology evidence="1">Multi-pass membrane protein</topology>
    </subcellularLocation>
</comment>
<evidence type="ECO:0000256" key="3">
    <source>
        <dbReference type="ARBA" id="ARBA00022475"/>
    </source>
</evidence>
<dbReference type="Pfam" id="PF00209">
    <property type="entry name" value="SNF"/>
    <property type="match status" value="1"/>
</dbReference>
<evidence type="ECO:0000256" key="2">
    <source>
        <dbReference type="ARBA" id="ARBA00022448"/>
    </source>
</evidence>
<evidence type="ECO:0000256" key="12">
    <source>
        <dbReference type="ARBA" id="ARBA00023180"/>
    </source>
</evidence>
<evidence type="ECO:0000313" key="15">
    <source>
        <dbReference type="EMBL" id="VEL40885.1"/>
    </source>
</evidence>
<keyword evidence="4 14" id="KW-0812">Transmembrane</keyword>
<feature type="transmembrane region" description="Helical" evidence="14">
    <location>
        <begin position="47"/>
        <end position="71"/>
    </location>
</feature>
<dbReference type="EMBL" id="CAAALY010266874">
    <property type="protein sequence ID" value="VEL40885.1"/>
    <property type="molecule type" value="Genomic_DNA"/>
</dbReference>
<dbReference type="PROSITE" id="PS50267">
    <property type="entry name" value="NA_NEUROTRAN_SYMP_3"/>
    <property type="match status" value="1"/>
</dbReference>
<reference evidence="15" key="1">
    <citation type="submission" date="2018-11" db="EMBL/GenBank/DDBJ databases">
        <authorList>
            <consortium name="Pathogen Informatics"/>
        </authorList>
    </citation>
    <scope>NUCLEOTIDE SEQUENCE</scope>
</reference>
<feature type="binding site" evidence="13">
    <location>
        <position position="123"/>
    </location>
    <ligand>
        <name>Na(+)</name>
        <dbReference type="ChEBI" id="CHEBI:29101"/>
        <label>1</label>
    </ligand>
</feature>
<dbReference type="PANTHER" id="PTHR11616">
    <property type="entry name" value="SODIUM/CHLORIDE DEPENDENT TRANSPORTER"/>
    <property type="match status" value="1"/>
</dbReference>
<evidence type="ECO:0000256" key="13">
    <source>
        <dbReference type="PIRSR" id="PIRSR600175-1"/>
    </source>
</evidence>
<keyword evidence="6" id="KW-0532">Neurotransmitter transport</keyword>
<keyword evidence="9 13" id="KW-0915">Sodium</keyword>
<dbReference type="GO" id="GO:0046872">
    <property type="term" value="F:metal ion binding"/>
    <property type="evidence" value="ECO:0007669"/>
    <property type="project" value="UniProtKB-KW"/>
</dbReference>
<keyword evidence="11" id="KW-1015">Disulfide bond</keyword>
<keyword evidence="2" id="KW-0813">Transport</keyword>
<feature type="transmembrane region" description="Helical" evidence="14">
    <location>
        <begin position="106"/>
        <end position="125"/>
    </location>
</feature>
<feature type="binding site" evidence="13">
    <location>
        <position position="54"/>
    </location>
    <ligand>
        <name>Na(+)</name>
        <dbReference type="ChEBI" id="CHEBI:29101"/>
        <label>1</label>
    </ligand>
</feature>